<evidence type="ECO:0000256" key="1">
    <source>
        <dbReference type="SAM" id="MobiDB-lite"/>
    </source>
</evidence>
<name>A0A199UY39_ANACO</name>
<dbReference type="Proteomes" id="UP000092600">
    <property type="component" value="Unassembled WGS sequence"/>
</dbReference>
<comment type="caution">
    <text evidence="2">The sequence shown here is derived from an EMBL/GenBank/DDBJ whole genome shotgun (WGS) entry which is preliminary data.</text>
</comment>
<protein>
    <submittedName>
        <fullName evidence="2">Uncharacterized protein</fullName>
    </submittedName>
</protein>
<dbReference type="AlphaFoldDB" id="A0A199UY39"/>
<evidence type="ECO:0000313" key="2">
    <source>
        <dbReference type="EMBL" id="OAY69698.1"/>
    </source>
</evidence>
<reference evidence="2 3" key="1">
    <citation type="journal article" date="2016" name="DNA Res.">
        <title>The draft genome of MD-2 pineapple using hybrid error correction of long reads.</title>
        <authorList>
            <person name="Redwan R.M."/>
            <person name="Saidin A."/>
            <person name="Kumar S.V."/>
        </authorList>
    </citation>
    <scope>NUCLEOTIDE SEQUENCE [LARGE SCALE GENOMIC DNA]</scope>
    <source>
        <strain evidence="3">cv. MD2</strain>
        <tissue evidence="2">Leaf</tissue>
    </source>
</reference>
<proteinExistence type="predicted"/>
<gene>
    <name evidence="2" type="ORF">ACMD2_13641</name>
</gene>
<organism evidence="2 3">
    <name type="scientific">Ananas comosus</name>
    <name type="common">Pineapple</name>
    <name type="synonym">Ananas ananas</name>
    <dbReference type="NCBI Taxonomy" id="4615"/>
    <lineage>
        <taxon>Eukaryota</taxon>
        <taxon>Viridiplantae</taxon>
        <taxon>Streptophyta</taxon>
        <taxon>Embryophyta</taxon>
        <taxon>Tracheophyta</taxon>
        <taxon>Spermatophyta</taxon>
        <taxon>Magnoliopsida</taxon>
        <taxon>Liliopsida</taxon>
        <taxon>Poales</taxon>
        <taxon>Bromeliaceae</taxon>
        <taxon>Bromelioideae</taxon>
        <taxon>Ananas</taxon>
    </lineage>
</organism>
<sequence>MEFDGNKANGHYRILAMPGITQIVQASDPHVHPNQDEPGSIATGTSSFLTEQAESLSRQLKSLI</sequence>
<dbReference type="EMBL" id="LSRQ01004287">
    <property type="protein sequence ID" value="OAY69698.1"/>
    <property type="molecule type" value="Genomic_DNA"/>
</dbReference>
<accession>A0A199UY39</accession>
<evidence type="ECO:0000313" key="3">
    <source>
        <dbReference type="Proteomes" id="UP000092600"/>
    </source>
</evidence>
<feature type="region of interest" description="Disordered" evidence="1">
    <location>
        <begin position="27"/>
        <end position="46"/>
    </location>
</feature>